<reference evidence="12" key="1">
    <citation type="journal article" date="2019" name="Int. J. Syst. Evol. Microbiol.">
        <title>The Global Catalogue of Microorganisms (GCM) 10K type strain sequencing project: providing services to taxonomists for standard genome sequencing and annotation.</title>
        <authorList>
            <consortium name="The Broad Institute Genomics Platform"/>
            <consortium name="The Broad Institute Genome Sequencing Center for Infectious Disease"/>
            <person name="Wu L."/>
            <person name="Ma J."/>
        </authorList>
    </citation>
    <scope>NUCLEOTIDE SEQUENCE [LARGE SCALE GENOMIC DNA]</scope>
    <source>
        <strain evidence="12">JCM 4866</strain>
    </source>
</reference>
<dbReference type="InterPro" id="IPR005528">
    <property type="entry name" value="ChpA-H"/>
</dbReference>
<feature type="compositionally biased region" description="Low complexity" evidence="8">
    <location>
        <begin position="107"/>
        <end position="122"/>
    </location>
</feature>
<evidence type="ECO:0000313" key="12">
    <source>
        <dbReference type="Proteomes" id="UP000617743"/>
    </source>
</evidence>
<feature type="signal peptide" evidence="9">
    <location>
        <begin position="1"/>
        <end position="20"/>
    </location>
</feature>
<feature type="region of interest" description="Disordered" evidence="8">
    <location>
        <begin position="166"/>
        <end position="246"/>
    </location>
</feature>
<sequence>MFAAAAATGILSLSGSPVLADTQAAAATKDSPDLLSDNTVAVPVDVPVNVCGNALDAVAAISRAYGNSCGDGDSHGTHDRSTKHAYGTHDRTAKHAYGTHDRTASPSSGSAGHADTHAAGAGKDSPDVLSDNTVVMPVRVPVNVCGNGIDAVAAISRAYGNVCGDGDSYGTDDRSTKPSYGDSGYGVEDDTPASPGGKKTPPPADDHATPPPVSRHTPPPTRSSETPPPVGKAREEAPQLAETGSEGLLAASAASAALIAGGVLMHRRGRATSSR</sequence>
<dbReference type="EMBL" id="BMWC01000001">
    <property type="protein sequence ID" value="GGW79308.1"/>
    <property type="molecule type" value="Genomic_DNA"/>
</dbReference>
<feature type="region of interest" description="Disordered" evidence="8">
    <location>
        <begin position="70"/>
        <end position="127"/>
    </location>
</feature>
<evidence type="ECO:0000256" key="7">
    <source>
        <dbReference type="PROSITE-ProRule" id="PRU01232"/>
    </source>
</evidence>
<keyword evidence="3" id="KW-0964">Secreted</keyword>
<protein>
    <recommendedName>
        <fullName evidence="10">Chaplin domain-containing protein</fullName>
    </recommendedName>
</protein>
<comment type="caution">
    <text evidence="11">The sequence shown here is derived from an EMBL/GenBank/DDBJ whole genome shotgun (WGS) entry which is preliminary data.</text>
</comment>
<evidence type="ECO:0000256" key="8">
    <source>
        <dbReference type="SAM" id="MobiDB-lite"/>
    </source>
</evidence>
<evidence type="ECO:0000256" key="1">
    <source>
        <dbReference type="ARBA" id="ARBA00004191"/>
    </source>
</evidence>
<keyword evidence="12" id="KW-1185">Reference proteome</keyword>
<evidence type="ECO:0000259" key="10">
    <source>
        <dbReference type="PROSITE" id="PS51884"/>
    </source>
</evidence>
<keyword evidence="5" id="KW-0130">Cell adhesion</keyword>
<evidence type="ECO:0000256" key="4">
    <source>
        <dbReference type="ARBA" id="ARBA00022729"/>
    </source>
</evidence>
<evidence type="ECO:0000256" key="3">
    <source>
        <dbReference type="ARBA" id="ARBA00022525"/>
    </source>
</evidence>
<comment type="subcellular location">
    <subcellularLocation>
        <location evidence="1">Secreted</location>
        <location evidence="1">Cell wall</location>
    </subcellularLocation>
</comment>
<keyword evidence="4 9" id="KW-0732">Signal</keyword>
<keyword evidence="2" id="KW-0134">Cell wall</keyword>
<evidence type="ECO:0000313" key="11">
    <source>
        <dbReference type="EMBL" id="GGW79308.1"/>
    </source>
</evidence>
<feature type="domain" description="Chaplin" evidence="10">
    <location>
        <begin position="31"/>
        <end position="71"/>
    </location>
</feature>
<keyword evidence="6 7" id="KW-0034">Amyloid</keyword>
<evidence type="ECO:0000256" key="9">
    <source>
        <dbReference type="SAM" id="SignalP"/>
    </source>
</evidence>
<feature type="chain" id="PRO_5045316721" description="Chaplin domain-containing protein" evidence="9">
    <location>
        <begin position="21"/>
        <end position="275"/>
    </location>
</feature>
<name>A0ABQ2WWC1_9ACTN</name>
<dbReference type="Proteomes" id="UP000617743">
    <property type="component" value="Unassembled WGS sequence"/>
</dbReference>
<organism evidence="11 12">
    <name type="scientific">Streptomyces lomondensis</name>
    <dbReference type="NCBI Taxonomy" id="68229"/>
    <lineage>
        <taxon>Bacteria</taxon>
        <taxon>Bacillati</taxon>
        <taxon>Actinomycetota</taxon>
        <taxon>Actinomycetes</taxon>
        <taxon>Kitasatosporales</taxon>
        <taxon>Streptomycetaceae</taxon>
        <taxon>Streptomyces</taxon>
    </lineage>
</organism>
<feature type="compositionally biased region" description="Basic and acidic residues" evidence="8">
    <location>
        <begin position="72"/>
        <end position="103"/>
    </location>
</feature>
<accession>A0ABQ2WWC1</accession>
<feature type="compositionally biased region" description="Pro residues" evidence="8">
    <location>
        <begin position="209"/>
        <end position="230"/>
    </location>
</feature>
<proteinExistence type="predicted"/>
<evidence type="ECO:0000256" key="6">
    <source>
        <dbReference type="ARBA" id="ARBA00023087"/>
    </source>
</evidence>
<dbReference type="PROSITE" id="PS51884">
    <property type="entry name" value="CHAPLIN"/>
    <property type="match status" value="2"/>
</dbReference>
<evidence type="ECO:0000256" key="5">
    <source>
        <dbReference type="ARBA" id="ARBA00022889"/>
    </source>
</evidence>
<feature type="domain" description="Chaplin" evidence="10">
    <location>
        <begin position="125"/>
        <end position="165"/>
    </location>
</feature>
<dbReference type="Pfam" id="PF03777">
    <property type="entry name" value="ChpA-C"/>
    <property type="match status" value="2"/>
</dbReference>
<evidence type="ECO:0000256" key="2">
    <source>
        <dbReference type="ARBA" id="ARBA00022512"/>
    </source>
</evidence>
<gene>
    <name evidence="11" type="ORF">GCM10010383_03540</name>
</gene>